<reference evidence="8" key="1">
    <citation type="journal article" date="2015" name="PLoS ONE">
        <title>An Insight into the Sialome of the Lone Star Tick, Amblyomma americanum, with a Glimpse on Its Time Dependent Gene Expression.</title>
        <authorList>
            <person name="Karim S."/>
            <person name="Ribeiro J.M."/>
        </authorList>
    </citation>
    <scope>NUCLEOTIDE SEQUENCE</scope>
    <source>
        <tissue evidence="8">Salivary gland</tissue>
    </source>
</reference>
<dbReference type="GO" id="GO:0005615">
    <property type="term" value="C:extracellular space"/>
    <property type="evidence" value="ECO:0007669"/>
    <property type="project" value="TreeGrafter"/>
</dbReference>
<keyword evidence="6 7" id="KW-0732">Signal</keyword>
<evidence type="ECO:0000256" key="6">
    <source>
        <dbReference type="ARBA" id="ARBA00022729"/>
    </source>
</evidence>
<evidence type="ECO:0000313" key="8">
    <source>
        <dbReference type="EMBL" id="JAG92168.1"/>
    </source>
</evidence>
<evidence type="ECO:0000256" key="5">
    <source>
        <dbReference type="ARBA" id="ARBA00022704"/>
    </source>
</evidence>
<proteinExistence type="evidence at transcript level"/>
<dbReference type="PANTHER" id="PTHR46186:SF2">
    <property type="entry name" value="CYSTATIN"/>
    <property type="match status" value="1"/>
</dbReference>
<dbReference type="GO" id="GO:0004869">
    <property type="term" value="F:cysteine-type endopeptidase inhibitor activity"/>
    <property type="evidence" value="ECO:0007669"/>
    <property type="project" value="UniProtKB-KW"/>
</dbReference>
<dbReference type="GO" id="GO:0005737">
    <property type="term" value="C:cytoplasm"/>
    <property type="evidence" value="ECO:0007669"/>
    <property type="project" value="TreeGrafter"/>
</dbReference>
<protein>
    <submittedName>
        <fullName evidence="8">Putative cystatin-like domain protein</fullName>
    </submittedName>
</protein>
<accession>A0A0C9SF10</accession>
<dbReference type="GO" id="GO:0031982">
    <property type="term" value="C:vesicle"/>
    <property type="evidence" value="ECO:0007669"/>
    <property type="project" value="TreeGrafter"/>
</dbReference>
<comment type="similarity">
    <text evidence="2">Belongs to the cystatin family.</text>
</comment>
<dbReference type="InterPro" id="IPR000010">
    <property type="entry name" value="Cystatin_dom"/>
</dbReference>
<dbReference type="AlphaFoldDB" id="A0A0C9SF10"/>
<evidence type="ECO:0000256" key="7">
    <source>
        <dbReference type="SAM" id="SignalP"/>
    </source>
</evidence>
<dbReference type="Gene3D" id="3.10.450.10">
    <property type="match status" value="1"/>
</dbReference>
<keyword evidence="5" id="KW-0789">Thiol protease inhibitor</keyword>
<evidence type="ECO:0000256" key="2">
    <source>
        <dbReference type="ARBA" id="ARBA00009403"/>
    </source>
</evidence>
<evidence type="ECO:0000256" key="4">
    <source>
        <dbReference type="ARBA" id="ARBA00022690"/>
    </source>
</evidence>
<keyword evidence="3" id="KW-0964">Secreted</keyword>
<dbReference type="EMBL" id="GBZX01000572">
    <property type="protein sequence ID" value="JAG92168.1"/>
    <property type="molecule type" value="mRNA"/>
</dbReference>
<dbReference type="CDD" id="cd00042">
    <property type="entry name" value="CY"/>
    <property type="match status" value="1"/>
</dbReference>
<name>A0A0C9SF10_AMBAM</name>
<feature type="signal peptide" evidence="7">
    <location>
        <begin position="1"/>
        <end position="26"/>
    </location>
</feature>
<dbReference type="PANTHER" id="PTHR46186">
    <property type="entry name" value="CYSTATIN"/>
    <property type="match status" value="1"/>
</dbReference>
<sequence>MKAARVSTFLCVAVALFCYAKGGVKGGWRNIDPWSDVKVLEMAKYALQNQRNGFSAKHGALWLREAQIQVETGMKYYIRFDIARRPCKSSSRVTFSRRCQFHEKYYVVSTCFTTVWDNVLEKKRTVLNFSCKIKLDTGRLLHE</sequence>
<dbReference type="SUPFAM" id="SSF54403">
    <property type="entry name" value="Cystatin/monellin"/>
    <property type="match status" value="1"/>
</dbReference>
<evidence type="ECO:0000256" key="1">
    <source>
        <dbReference type="ARBA" id="ARBA00004613"/>
    </source>
</evidence>
<comment type="subcellular location">
    <subcellularLocation>
        <location evidence="1">Secreted</location>
    </subcellularLocation>
</comment>
<evidence type="ECO:0000256" key="3">
    <source>
        <dbReference type="ARBA" id="ARBA00022525"/>
    </source>
</evidence>
<dbReference type="InterPro" id="IPR046350">
    <property type="entry name" value="Cystatin_sf"/>
</dbReference>
<organism evidence="8">
    <name type="scientific">Amblyomma americanum</name>
    <name type="common">Lone star tick</name>
    <dbReference type="NCBI Taxonomy" id="6943"/>
    <lineage>
        <taxon>Eukaryota</taxon>
        <taxon>Metazoa</taxon>
        <taxon>Ecdysozoa</taxon>
        <taxon>Arthropoda</taxon>
        <taxon>Chelicerata</taxon>
        <taxon>Arachnida</taxon>
        <taxon>Acari</taxon>
        <taxon>Parasitiformes</taxon>
        <taxon>Ixodida</taxon>
        <taxon>Ixodoidea</taxon>
        <taxon>Ixodidae</taxon>
        <taxon>Amblyomminae</taxon>
        <taxon>Amblyomma</taxon>
    </lineage>
</organism>
<feature type="chain" id="PRO_5002203486" evidence="7">
    <location>
        <begin position="27"/>
        <end position="143"/>
    </location>
</feature>
<keyword evidence="4" id="KW-0646">Protease inhibitor</keyword>